<name>X1DZ82_9ZZZZ</name>
<protein>
    <submittedName>
        <fullName evidence="1">Uncharacterized protein</fullName>
    </submittedName>
</protein>
<dbReference type="EMBL" id="BART01035338">
    <property type="protein sequence ID" value="GAH13475.1"/>
    <property type="molecule type" value="Genomic_DNA"/>
</dbReference>
<dbReference type="AlphaFoldDB" id="X1DZ82"/>
<accession>X1DZ82</accession>
<sequence length="94" mass="10675">MICDKYHLDGVEIYNSGHINFKGDLDGNFYAGDDLHIPSQVMTSWIEMDVDSLDKETVLEKLKTGDYELFNKPQTCSCSGSPFMAKFKREKTGE</sequence>
<organism evidence="1">
    <name type="scientific">marine sediment metagenome</name>
    <dbReference type="NCBI Taxonomy" id="412755"/>
    <lineage>
        <taxon>unclassified sequences</taxon>
        <taxon>metagenomes</taxon>
        <taxon>ecological metagenomes</taxon>
    </lineage>
</organism>
<comment type="caution">
    <text evidence="1">The sequence shown here is derived from an EMBL/GenBank/DDBJ whole genome shotgun (WGS) entry which is preliminary data.</text>
</comment>
<evidence type="ECO:0000313" key="1">
    <source>
        <dbReference type="EMBL" id="GAH13475.1"/>
    </source>
</evidence>
<proteinExistence type="predicted"/>
<gene>
    <name evidence="1" type="ORF">S01H4_60071</name>
</gene>
<reference evidence="1" key="1">
    <citation type="journal article" date="2014" name="Front. Microbiol.">
        <title>High frequency of phylogenetically diverse reductive dehalogenase-homologous genes in deep subseafloor sedimentary metagenomes.</title>
        <authorList>
            <person name="Kawai M."/>
            <person name="Futagami T."/>
            <person name="Toyoda A."/>
            <person name="Takaki Y."/>
            <person name="Nishi S."/>
            <person name="Hori S."/>
            <person name="Arai W."/>
            <person name="Tsubouchi T."/>
            <person name="Morono Y."/>
            <person name="Uchiyama I."/>
            <person name="Ito T."/>
            <person name="Fujiyama A."/>
            <person name="Inagaki F."/>
            <person name="Takami H."/>
        </authorList>
    </citation>
    <scope>NUCLEOTIDE SEQUENCE</scope>
    <source>
        <strain evidence="1">Expedition CK06-06</strain>
    </source>
</reference>